<proteinExistence type="inferred from homology"/>
<dbReference type="EMBL" id="CP051140">
    <property type="protein sequence ID" value="QIW98107.1"/>
    <property type="molecule type" value="Genomic_DNA"/>
</dbReference>
<gene>
    <name evidence="5" type="ORF">AMS68_003625</name>
</gene>
<evidence type="ECO:0000256" key="4">
    <source>
        <dbReference type="SAM" id="SignalP"/>
    </source>
</evidence>
<dbReference type="Pfam" id="PF08238">
    <property type="entry name" value="Sel1"/>
    <property type="match status" value="10"/>
</dbReference>
<feature type="transmembrane region" description="Helical" evidence="3">
    <location>
        <begin position="787"/>
        <end position="806"/>
    </location>
</feature>
<keyword evidence="3" id="KW-0812">Transmembrane</keyword>
<dbReference type="PANTHER" id="PTHR11102:SF147">
    <property type="entry name" value="SEL1L ADAPTOR SUBUNIT OF ERAD E3 UBIQUITIN LIGASE"/>
    <property type="match status" value="1"/>
</dbReference>
<feature type="chain" id="PRO_5026008601" evidence="4">
    <location>
        <begin position="26"/>
        <end position="861"/>
    </location>
</feature>
<dbReference type="OrthoDB" id="27934at2759"/>
<dbReference type="InterPro" id="IPR006597">
    <property type="entry name" value="Sel1-like"/>
</dbReference>
<evidence type="ECO:0000256" key="1">
    <source>
        <dbReference type="ARBA" id="ARBA00038101"/>
    </source>
</evidence>
<evidence type="ECO:0000256" key="3">
    <source>
        <dbReference type="SAM" id="Phobius"/>
    </source>
</evidence>
<evidence type="ECO:0000313" key="5">
    <source>
        <dbReference type="EMBL" id="QIW98107.1"/>
    </source>
</evidence>
<sequence length="861" mass="96289">MKRLSWYSLPILLVLLLFCIGKCVAQEAAFHADQVVIQDDQREHSAEEKAHTSQDGTKAPPQHESVQEALRILRNIRPPMVSKLARYTRKPKGFLGSTIYYAKEAFTLLFLTSPIKTSPVAASMTSTLPPQLPSSLAEAVTLLEDAATTAQDPSDALFLLAELNFHGNFSHPISYPRAFNYYKQLADITGNSTAQHMVGFIYATGLNPEVGQDHAKSMLYHTFAAEQDDTRSEMTVAYRRHAGISTPRNCEEAVILYQRVARKAIAYYQSGPPGGHNLNRDAYRLADEAGGVYGPGASYSSAGHNAKNAHPSSNAYADIDDVLEYLLFQSSKGDIKATFGLGRLYYDGERNFKRDLRTAKKYFMEVARQYWDASGKIKNDANADFASKAAGYLGLMFLRGEGMDQSLPKAKIWFQRGVSNGDAISQYSLGLMYLEGLGVEQNIAKAVDYFAAAADQDLALAQTRLGVLFLDEGDDITTAIKYFELAARNHHIEAFFYLAEIADQGIGRERSCSTAAHFYKIVAEKAEPLWASLEEANEAYEEGDTHKALIGYLMAAEQGSENAQANVAWILDETRPKWSLLVWFTTAANTISKLADAPRLALRYWTRSAKQGNYDSIVKMGDYYLTGLGVATVGHSLLPQPDNAAACYQAAAETLQSAQAMWNLGWMHENGLGGVEQDFHLAKRFYDQALETNKEAYLPVKLSLFKLRWRSWWNKVTYGSVKSIQDEESPRTRRTFLEWLVEFLEADARMNYDQHDGYEADDWDSAREPMPGGDEYWNPADEYDDDLVITLIIAGLIGVLLWLFWYRQQQQRALERRRREAVQQNADGNVNIAAEQQHDRGVFPPPGDPAWNQWVAGGVGH</sequence>
<accession>A0A6H0XU18</accession>
<feature type="signal peptide" evidence="4">
    <location>
        <begin position="1"/>
        <end position="25"/>
    </location>
</feature>
<dbReference type="SUPFAM" id="SSF81901">
    <property type="entry name" value="HCP-like"/>
    <property type="match status" value="3"/>
</dbReference>
<evidence type="ECO:0000256" key="2">
    <source>
        <dbReference type="SAM" id="MobiDB-lite"/>
    </source>
</evidence>
<feature type="compositionally biased region" description="Basic and acidic residues" evidence="2">
    <location>
        <begin position="41"/>
        <end position="52"/>
    </location>
</feature>
<name>A0A6H0XU18_9PEZI</name>
<dbReference type="SMART" id="SM00671">
    <property type="entry name" value="SEL1"/>
    <property type="match status" value="9"/>
</dbReference>
<evidence type="ECO:0000313" key="6">
    <source>
        <dbReference type="Proteomes" id="UP000503462"/>
    </source>
</evidence>
<keyword evidence="3" id="KW-0472">Membrane</keyword>
<dbReference type="Gene3D" id="1.25.40.10">
    <property type="entry name" value="Tetratricopeptide repeat domain"/>
    <property type="match status" value="2"/>
</dbReference>
<reference evidence="5 6" key="1">
    <citation type="journal article" date="2016" name="Sci. Rep.">
        <title>Peltaster fructicola genome reveals evolution from an invasive phytopathogen to an ectophytic parasite.</title>
        <authorList>
            <person name="Xu C."/>
            <person name="Chen H."/>
            <person name="Gleason M.L."/>
            <person name="Xu J.R."/>
            <person name="Liu H."/>
            <person name="Zhang R."/>
            <person name="Sun G."/>
        </authorList>
    </citation>
    <scope>NUCLEOTIDE SEQUENCE [LARGE SCALE GENOMIC DNA]</scope>
    <source>
        <strain evidence="5 6">LNHT1506</strain>
    </source>
</reference>
<dbReference type="GO" id="GO:0036503">
    <property type="term" value="P:ERAD pathway"/>
    <property type="evidence" value="ECO:0007669"/>
    <property type="project" value="TreeGrafter"/>
</dbReference>
<comment type="similarity">
    <text evidence="1">Belongs to the sel-1 family.</text>
</comment>
<keyword evidence="6" id="KW-1185">Reference proteome</keyword>
<keyword evidence="4" id="KW-0732">Signal</keyword>
<dbReference type="PANTHER" id="PTHR11102">
    <property type="entry name" value="SEL-1-LIKE PROTEIN"/>
    <property type="match status" value="1"/>
</dbReference>
<dbReference type="Proteomes" id="UP000503462">
    <property type="component" value="Chromosome 2"/>
</dbReference>
<organism evidence="5 6">
    <name type="scientific">Peltaster fructicola</name>
    <dbReference type="NCBI Taxonomy" id="286661"/>
    <lineage>
        <taxon>Eukaryota</taxon>
        <taxon>Fungi</taxon>
        <taxon>Dikarya</taxon>
        <taxon>Ascomycota</taxon>
        <taxon>Pezizomycotina</taxon>
        <taxon>Dothideomycetes</taxon>
        <taxon>Dothideomycetes incertae sedis</taxon>
        <taxon>Peltaster</taxon>
    </lineage>
</organism>
<keyword evidence="3" id="KW-1133">Transmembrane helix</keyword>
<protein>
    <submittedName>
        <fullName evidence="5">Uncharacterized protein</fullName>
    </submittedName>
</protein>
<dbReference type="GO" id="GO:0005789">
    <property type="term" value="C:endoplasmic reticulum membrane"/>
    <property type="evidence" value="ECO:0007669"/>
    <property type="project" value="TreeGrafter"/>
</dbReference>
<dbReference type="AlphaFoldDB" id="A0A6H0XU18"/>
<dbReference type="InterPro" id="IPR011990">
    <property type="entry name" value="TPR-like_helical_dom_sf"/>
</dbReference>
<dbReference type="InterPro" id="IPR050767">
    <property type="entry name" value="Sel1_AlgK"/>
</dbReference>
<feature type="region of interest" description="Disordered" evidence="2">
    <location>
        <begin position="41"/>
        <end position="64"/>
    </location>
</feature>